<dbReference type="GO" id="GO:0008422">
    <property type="term" value="F:beta-glucosidase activity"/>
    <property type="evidence" value="ECO:0007669"/>
    <property type="project" value="UniProtKB-ARBA"/>
</dbReference>
<dbReference type="GO" id="GO:0005975">
    <property type="term" value="P:carbohydrate metabolic process"/>
    <property type="evidence" value="ECO:0007669"/>
    <property type="project" value="InterPro"/>
</dbReference>
<dbReference type="PROSITE" id="PS51820">
    <property type="entry name" value="PA14"/>
    <property type="match status" value="1"/>
</dbReference>
<evidence type="ECO:0000256" key="1">
    <source>
        <dbReference type="ARBA" id="ARBA00005336"/>
    </source>
</evidence>
<dbReference type="Gene3D" id="2.60.40.10">
    <property type="entry name" value="Immunoglobulins"/>
    <property type="match status" value="1"/>
</dbReference>
<dbReference type="OrthoDB" id="9805821at2"/>
<reference evidence="6 7" key="1">
    <citation type="journal article" date="2018" name="Syst. Appl. Microbiol.">
        <title>Abditibacterium utsteinense sp. nov., the first cultivated member of candidate phylum FBP, isolated from ice-free Antarctic soil samples.</title>
        <authorList>
            <person name="Tahon G."/>
            <person name="Tytgat B."/>
            <person name="Lebbe L."/>
            <person name="Carlier A."/>
            <person name="Willems A."/>
        </authorList>
    </citation>
    <scope>NUCLEOTIDE SEQUENCE [LARGE SCALE GENOMIC DNA]</scope>
    <source>
        <strain evidence="6 7">LMG 29911</strain>
    </source>
</reference>
<accession>A0A2S8SRX9</accession>
<dbReference type="InterPro" id="IPR050288">
    <property type="entry name" value="Cellulose_deg_GH3"/>
</dbReference>
<evidence type="ECO:0000256" key="3">
    <source>
        <dbReference type="SAM" id="SignalP"/>
    </source>
</evidence>
<dbReference type="SMART" id="SM01217">
    <property type="entry name" value="Fn3_like"/>
    <property type="match status" value="1"/>
</dbReference>
<feature type="chain" id="PRO_5015720909" evidence="3">
    <location>
        <begin position="38"/>
        <end position="1002"/>
    </location>
</feature>
<dbReference type="PANTHER" id="PTHR42715">
    <property type="entry name" value="BETA-GLUCOSIDASE"/>
    <property type="match status" value="1"/>
</dbReference>
<dbReference type="PRINTS" id="PR00133">
    <property type="entry name" value="GLHYDRLASE3"/>
</dbReference>
<dbReference type="Pfam" id="PF22633">
    <property type="entry name" value="F5_F8_type_C_2"/>
    <property type="match status" value="1"/>
</dbReference>
<dbReference type="InterPro" id="IPR037524">
    <property type="entry name" value="PA14/GLEYA"/>
</dbReference>
<evidence type="ECO:0000313" key="7">
    <source>
        <dbReference type="Proteomes" id="UP000237684"/>
    </source>
</evidence>
<dbReference type="InterPro" id="IPR008979">
    <property type="entry name" value="Galactose-bd-like_sf"/>
</dbReference>
<dbReference type="Pfam" id="PF07691">
    <property type="entry name" value="PA14"/>
    <property type="match status" value="1"/>
</dbReference>
<evidence type="ECO:0000259" key="5">
    <source>
        <dbReference type="PROSITE" id="PS51820"/>
    </source>
</evidence>
<dbReference type="FunFam" id="2.60.40.10:FF:000495">
    <property type="entry name" value="Periplasmic beta-glucosidase"/>
    <property type="match status" value="1"/>
</dbReference>
<dbReference type="InterPro" id="IPR036881">
    <property type="entry name" value="Glyco_hydro_3_C_sf"/>
</dbReference>
<dbReference type="InterPro" id="IPR013783">
    <property type="entry name" value="Ig-like_fold"/>
</dbReference>
<sequence>MNLKNISVSLAARGLQKRFLLPLSAPLLMAFVLPASAQTLDAQTLIYQDSKAPLEARVADLMSRLTDDEKITLLAGTEFTTQPIPRLGISPMAMADAGQGVRGGSETTQGPATAFPSGVAMASSWNLDLIRRVGAAIGLEAQNKGTGVQVMLGPAVNIQRSPLGGRNGEYFSEDPFLAARLGVGYIRGMQGTGTVATIKHFAANNEEVDRFTVNVQVSERALREIYFPAFEAGVKEGGVWAVMSSYNKLNGPYASANRYLLTDVLKRGWGFDGVVMSDWGGVHEAARVINAGNDLEMPGRGFLAPEKVKDARTSGLTTQSQIDENVRRIVRTILRSGVVDGPKTPNPALVNSSASREVALRAAQEGIVLLKNERGLLPLNATKIRSIALIGPGAREMQIGAQGSPGVTPLRSVGPLEGIQSRVGAGVEVRYASGDSNGSPFPAGTTKVPNSGETGFRAEYFANKNLEGAPTSTRTDPQVDLSVALTGIGGDSYSARWTSTFTPRKSGATTFLFRADDGCRLFLDNKLIIDQWHDSGATTHSATVELKAGQTYQLRAEYYQAGGNAVAQLRVLEPGANPFSEVVAAARQTDIAVVMVTTRGTEGEGQDRPSMALPDNQDELVRQVVAANPKTVVVLNNGTPVSMPWIRSVPALVETWFPGQEGGRALAQVLFGDVNPSGHLPTTLAVRREDYPDFPNFGGNGRTVRYEEGIYVGYRAFDKRGIAPLFPFGHGLSYTTFRLSDLKLSSPTLNPGGRLVANVRVTNIGKRAGAQVVQLYVRDPNPKVDKAVRELKGFAKVFLQPGQSQIATIGLSPRDFAWCDVKAKGWRVDAGNYEIAVGDSSRNLTQRATVRLASAFEPILFMRDEVALPPRETAPDLARGKRAFASSIQQGLRAELAIDDNIATRWQSESRDNEWLAVDLGTSQKIGRVHLGWEAAYAAEYRVEVSDDGQNWRPVYETQQSQGGEEDIAFAPTLARFVRVFGVKRGTTFGMSLQDFEVRAPQ</sequence>
<dbReference type="InterPro" id="IPR017853">
    <property type="entry name" value="GH"/>
</dbReference>
<gene>
    <name evidence="6" type="ORF">B1R32_1108</name>
</gene>
<dbReference type="Pfam" id="PF14310">
    <property type="entry name" value="Fn3-like"/>
    <property type="match status" value="1"/>
</dbReference>
<evidence type="ECO:0000259" key="4">
    <source>
        <dbReference type="PROSITE" id="PS50022"/>
    </source>
</evidence>
<dbReference type="Pfam" id="PF01915">
    <property type="entry name" value="Glyco_hydro_3_C"/>
    <property type="match status" value="1"/>
</dbReference>
<dbReference type="InterPro" id="IPR001764">
    <property type="entry name" value="Glyco_hydro_3_N"/>
</dbReference>
<dbReference type="Gene3D" id="3.40.50.1700">
    <property type="entry name" value="Glycoside hydrolase family 3 C-terminal domain"/>
    <property type="match status" value="1"/>
</dbReference>
<dbReference type="InParanoid" id="A0A2S8SRX9"/>
<feature type="domain" description="PA14" evidence="5">
    <location>
        <begin position="451"/>
        <end position="586"/>
    </location>
</feature>
<protein>
    <submittedName>
        <fullName evidence="6">Beta-glucosidase</fullName>
    </submittedName>
</protein>
<dbReference type="Proteomes" id="UP000237684">
    <property type="component" value="Unassembled WGS sequence"/>
</dbReference>
<dbReference type="AlphaFoldDB" id="A0A2S8SRX9"/>
<dbReference type="PROSITE" id="PS50022">
    <property type="entry name" value="FA58C_3"/>
    <property type="match status" value="1"/>
</dbReference>
<dbReference type="SUPFAM" id="SSF51445">
    <property type="entry name" value="(Trans)glycosidases"/>
    <property type="match status" value="1"/>
</dbReference>
<feature type="domain" description="F5/8 type C" evidence="4">
    <location>
        <begin position="855"/>
        <end position="1001"/>
    </location>
</feature>
<proteinExistence type="inferred from homology"/>
<dbReference type="SUPFAM" id="SSF49785">
    <property type="entry name" value="Galactose-binding domain-like"/>
    <property type="match status" value="1"/>
</dbReference>
<name>A0A2S8SRX9_9BACT</name>
<dbReference type="Gene3D" id="2.60.120.260">
    <property type="entry name" value="Galactose-binding domain-like"/>
    <property type="match status" value="2"/>
</dbReference>
<feature type="signal peptide" evidence="3">
    <location>
        <begin position="1"/>
        <end position="37"/>
    </location>
</feature>
<dbReference type="InterPro" id="IPR011658">
    <property type="entry name" value="PA14_dom"/>
</dbReference>
<dbReference type="InterPro" id="IPR026891">
    <property type="entry name" value="Fn3-like"/>
</dbReference>
<keyword evidence="3" id="KW-0732">Signal</keyword>
<dbReference type="PANTHER" id="PTHR42715:SF10">
    <property type="entry name" value="BETA-GLUCOSIDASE"/>
    <property type="match status" value="1"/>
</dbReference>
<evidence type="ECO:0000256" key="2">
    <source>
        <dbReference type="ARBA" id="ARBA00022801"/>
    </source>
</evidence>
<dbReference type="SUPFAM" id="SSF52279">
    <property type="entry name" value="Beta-D-glucan exohydrolase, C-terminal domain"/>
    <property type="match status" value="1"/>
</dbReference>
<comment type="similarity">
    <text evidence="1">Belongs to the glycosyl hydrolase 3 family.</text>
</comment>
<organism evidence="6 7">
    <name type="scientific">Abditibacterium utsteinense</name>
    <dbReference type="NCBI Taxonomy" id="1960156"/>
    <lineage>
        <taxon>Bacteria</taxon>
        <taxon>Pseudomonadati</taxon>
        <taxon>Abditibacteriota</taxon>
        <taxon>Abditibacteriia</taxon>
        <taxon>Abditibacteriales</taxon>
        <taxon>Abditibacteriaceae</taxon>
        <taxon>Abditibacterium</taxon>
    </lineage>
</organism>
<comment type="caution">
    <text evidence="6">The sequence shown here is derived from an EMBL/GenBank/DDBJ whole genome shotgun (WGS) entry which is preliminary data.</text>
</comment>
<evidence type="ECO:0000313" key="6">
    <source>
        <dbReference type="EMBL" id="PQV63545.1"/>
    </source>
</evidence>
<dbReference type="InterPro" id="IPR002772">
    <property type="entry name" value="Glyco_hydro_3_C"/>
</dbReference>
<keyword evidence="7" id="KW-1185">Reference proteome</keyword>
<dbReference type="InterPro" id="IPR036962">
    <property type="entry name" value="Glyco_hydro_3_N_sf"/>
</dbReference>
<dbReference type="SMART" id="SM00758">
    <property type="entry name" value="PA14"/>
    <property type="match status" value="1"/>
</dbReference>
<dbReference type="Gene3D" id="3.20.20.300">
    <property type="entry name" value="Glycoside hydrolase, family 3, N-terminal domain"/>
    <property type="match status" value="1"/>
</dbReference>
<dbReference type="InterPro" id="IPR000421">
    <property type="entry name" value="FA58C"/>
</dbReference>
<dbReference type="EMBL" id="NIGF01000010">
    <property type="protein sequence ID" value="PQV63545.1"/>
    <property type="molecule type" value="Genomic_DNA"/>
</dbReference>
<keyword evidence="2" id="KW-0378">Hydrolase</keyword>
<dbReference type="Pfam" id="PF00933">
    <property type="entry name" value="Glyco_hydro_3"/>
    <property type="match status" value="1"/>
</dbReference>